<evidence type="ECO:0000313" key="1">
    <source>
        <dbReference type="EMBL" id="AMW10585.1"/>
    </source>
</evidence>
<gene>
    <name evidence="1" type="ORF">A4E84_14375</name>
</gene>
<dbReference type="EMBL" id="CP015098">
    <property type="protein sequence ID" value="AMW10585.1"/>
    <property type="molecule type" value="Genomic_DNA"/>
</dbReference>
<evidence type="ECO:0000313" key="2">
    <source>
        <dbReference type="Proteomes" id="UP000076096"/>
    </source>
</evidence>
<accession>A0A143C0K3</accession>
<protein>
    <submittedName>
        <fullName evidence="1">Uncharacterized protein</fullName>
    </submittedName>
</protein>
<name>A0A143C0K3_9ACTN</name>
<sequence length="168" mass="17878">MSATNPRGIAPEIAEEGSVDLTVPHVDGHRVFVGPYDSAADALDDIRRMGRCHDCRTEVDDTAAPYADKWLHIDGSLVRICPACRGEQAAVTNGQITALRRKAFAEMARDIHASTAAAKDPVLALDKVIAALPEILPGVLKRTVPSASDETADLLVTDITARLQALSA</sequence>
<keyword evidence="2" id="KW-1185">Reference proteome</keyword>
<proteinExistence type="predicted"/>
<organism evidence="1 2">
    <name type="scientific">Streptomyces qaidamensis</name>
    <dbReference type="NCBI Taxonomy" id="1783515"/>
    <lineage>
        <taxon>Bacteria</taxon>
        <taxon>Bacillati</taxon>
        <taxon>Actinomycetota</taxon>
        <taxon>Actinomycetes</taxon>
        <taxon>Kitasatosporales</taxon>
        <taxon>Streptomycetaceae</taxon>
        <taxon>Streptomyces</taxon>
        <taxon>Streptomyces aurantiacus group</taxon>
    </lineage>
</organism>
<dbReference type="KEGG" id="stsi:A4E84_14375"/>
<dbReference type="Proteomes" id="UP000076096">
    <property type="component" value="Chromosome"/>
</dbReference>
<reference evidence="2" key="1">
    <citation type="submission" date="2016-04" db="EMBL/GenBank/DDBJ databases">
        <authorList>
            <person name="Zhang B."/>
        </authorList>
    </citation>
    <scope>NUCLEOTIDE SEQUENCE [LARGE SCALE GENOMIC DNA]</scope>
    <source>
        <strain evidence="2">S10</strain>
    </source>
</reference>
<dbReference type="AlphaFoldDB" id="A0A143C0K3"/>